<organism evidence="3">
    <name type="scientific">Hellea balneolensis</name>
    <dbReference type="NCBI Taxonomy" id="287478"/>
    <lineage>
        <taxon>Bacteria</taxon>
        <taxon>Pseudomonadati</taxon>
        <taxon>Pseudomonadota</taxon>
        <taxon>Alphaproteobacteria</taxon>
        <taxon>Maricaulales</taxon>
        <taxon>Robiginitomaculaceae</taxon>
        <taxon>Hellea</taxon>
    </lineage>
</organism>
<feature type="domain" description="Band 7" evidence="2">
    <location>
        <begin position="37"/>
        <end position="143"/>
    </location>
</feature>
<feature type="non-terminal residue" evidence="3">
    <location>
        <position position="144"/>
    </location>
</feature>
<gene>
    <name evidence="3" type="ORF">ENK01_01865</name>
</gene>
<dbReference type="Proteomes" id="UP000885806">
    <property type="component" value="Unassembled WGS sequence"/>
</dbReference>
<dbReference type="EMBL" id="DROP01000126">
    <property type="protein sequence ID" value="HHI88675.1"/>
    <property type="molecule type" value="Genomic_DNA"/>
</dbReference>
<keyword evidence="1" id="KW-1133">Transmembrane helix</keyword>
<dbReference type="Pfam" id="PF01145">
    <property type="entry name" value="Band_7"/>
    <property type="match status" value="1"/>
</dbReference>
<evidence type="ECO:0000313" key="3">
    <source>
        <dbReference type="EMBL" id="HHI88675.1"/>
    </source>
</evidence>
<comment type="caution">
    <text evidence="3">The sequence shown here is derived from an EMBL/GenBank/DDBJ whole genome shotgun (WGS) entry which is preliminary data.</text>
</comment>
<keyword evidence="1" id="KW-0472">Membrane</keyword>
<sequence length="144" mass="16140">MARVRLKPGGLFTGRGMGVWLLALIVLAVVILRSVLIVEPGTVRVKTLFGKVSERVSREGFHFVNPLGRYHEMNIRAQLFDYTENNKAQALSADGTPLEVDTGFKFTLEPAYAWKVYQRLGTERRYRGLIGSSARESIRSAVAR</sequence>
<protein>
    <recommendedName>
        <fullName evidence="2">Band 7 domain-containing protein</fullName>
    </recommendedName>
</protein>
<proteinExistence type="predicted"/>
<keyword evidence="1" id="KW-0812">Transmembrane</keyword>
<name>A0A7V5U143_9PROT</name>
<evidence type="ECO:0000256" key="1">
    <source>
        <dbReference type="SAM" id="Phobius"/>
    </source>
</evidence>
<accession>A0A7V5U143</accession>
<reference evidence="3" key="1">
    <citation type="journal article" date="2020" name="mSystems">
        <title>Genome- and Community-Level Interaction Insights into Carbon Utilization and Element Cycling Functions of Hydrothermarchaeota in Hydrothermal Sediment.</title>
        <authorList>
            <person name="Zhou Z."/>
            <person name="Liu Y."/>
            <person name="Xu W."/>
            <person name="Pan J."/>
            <person name="Luo Z.H."/>
            <person name="Li M."/>
        </authorList>
    </citation>
    <scope>NUCLEOTIDE SEQUENCE [LARGE SCALE GENOMIC DNA]</scope>
    <source>
        <strain evidence="3">HyVt-538</strain>
    </source>
</reference>
<dbReference type="AlphaFoldDB" id="A0A7V5U143"/>
<dbReference type="InterPro" id="IPR001107">
    <property type="entry name" value="Band_7"/>
</dbReference>
<evidence type="ECO:0000259" key="2">
    <source>
        <dbReference type="Pfam" id="PF01145"/>
    </source>
</evidence>
<feature type="transmembrane region" description="Helical" evidence="1">
    <location>
        <begin position="20"/>
        <end position="38"/>
    </location>
</feature>